<dbReference type="AlphaFoldDB" id="A0A4Q4T6H7"/>
<evidence type="ECO:0000256" key="1">
    <source>
        <dbReference type="SAM" id="MobiDB-lite"/>
    </source>
</evidence>
<evidence type="ECO:0000313" key="3">
    <source>
        <dbReference type="EMBL" id="RYP01986.1"/>
    </source>
</evidence>
<reference evidence="3 4" key="1">
    <citation type="submission" date="2018-06" db="EMBL/GenBank/DDBJ databases">
        <title>Complete Genomes of Monosporascus.</title>
        <authorList>
            <person name="Robinson A.J."/>
            <person name="Natvig D.O."/>
        </authorList>
    </citation>
    <scope>NUCLEOTIDE SEQUENCE [LARGE SCALE GENOMIC DNA]</scope>
    <source>
        <strain evidence="3 4">CBS 110550</strain>
    </source>
</reference>
<dbReference type="Proteomes" id="UP000293360">
    <property type="component" value="Unassembled WGS sequence"/>
</dbReference>
<proteinExistence type="predicted"/>
<dbReference type="EMBL" id="QJNU01000335">
    <property type="protein sequence ID" value="RYP01986.1"/>
    <property type="molecule type" value="Genomic_DNA"/>
</dbReference>
<sequence length="212" mass="22206">MKTSVTIILTCILFFRSASACTPATAEDVTPYLNDWGIGVNDPSTGDEISTGGNSHCTNVLVEYGVDAWDECIEDTITGIDVNFKPRLVKKNGNLWLAGRQSTLECTGDEICGVLPPMPDEVFCMDSGSGEWHSADGSNGNWQTGEIHLADGTSGNVYTGEIETDSGSGGRPEGSGSSEDGDSETSSATSLVDAGKVVVFLMAAIATTCYVI</sequence>
<evidence type="ECO:0000313" key="4">
    <source>
        <dbReference type="Proteomes" id="UP000293360"/>
    </source>
</evidence>
<organism evidence="3 4">
    <name type="scientific">Monosporascus ibericus</name>
    <dbReference type="NCBI Taxonomy" id="155417"/>
    <lineage>
        <taxon>Eukaryota</taxon>
        <taxon>Fungi</taxon>
        <taxon>Dikarya</taxon>
        <taxon>Ascomycota</taxon>
        <taxon>Pezizomycotina</taxon>
        <taxon>Sordariomycetes</taxon>
        <taxon>Xylariomycetidae</taxon>
        <taxon>Xylariales</taxon>
        <taxon>Xylariales incertae sedis</taxon>
        <taxon>Monosporascus</taxon>
    </lineage>
</organism>
<gene>
    <name evidence="3" type="ORF">DL764_006012</name>
</gene>
<feature type="region of interest" description="Disordered" evidence="1">
    <location>
        <begin position="153"/>
        <end position="188"/>
    </location>
</feature>
<evidence type="ECO:0000256" key="2">
    <source>
        <dbReference type="SAM" id="SignalP"/>
    </source>
</evidence>
<feature type="signal peptide" evidence="2">
    <location>
        <begin position="1"/>
        <end position="20"/>
    </location>
</feature>
<keyword evidence="2" id="KW-0732">Signal</keyword>
<accession>A0A4Q4T6H7</accession>
<name>A0A4Q4T6H7_9PEZI</name>
<keyword evidence="4" id="KW-1185">Reference proteome</keyword>
<dbReference type="OrthoDB" id="3559204at2759"/>
<feature type="chain" id="PRO_5020673397" evidence="2">
    <location>
        <begin position="21"/>
        <end position="212"/>
    </location>
</feature>
<protein>
    <submittedName>
        <fullName evidence="3">Uncharacterized protein</fullName>
    </submittedName>
</protein>
<comment type="caution">
    <text evidence="3">The sequence shown here is derived from an EMBL/GenBank/DDBJ whole genome shotgun (WGS) entry which is preliminary data.</text>
</comment>